<dbReference type="RefSeq" id="WP_035933816.1">
    <property type="nucleotide sequence ID" value="NZ_AVPL01000008.1"/>
</dbReference>
<proteinExistence type="predicted"/>
<dbReference type="OrthoDB" id="3215033at2"/>
<reference evidence="1 2" key="1">
    <citation type="submission" date="2013-08" db="EMBL/GenBank/DDBJ databases">
        <title>The genome sequence of Knoellia aerolata.</title>
        <authorList>
            <person name="Zhu W."/>
            <person name="Wang G."/>
        </authorList>
    </citation>
    <scope>NUCLEOTIDE SEQUENCE [LARGE SCALE GENOMIC DNA]</scope>
    <source>
        <strain evidence="1 2">DSM 18566</strain>
    </source>
</reference>
<dbReference type="Proteomes" id="UP000030013">
    <property type="component" value="Unassembled WGS sequence"/>
</dbReference>
<sequence>MRISHFWTLMHDEFGETYAPTLARDHVLGVLGGRSVMQALDDGMHPRLVWLALCDDMDVPHERRLGREDAPERA</sequence>
<comment type="caution">
    <text evidence="1">The sequence shown here is derived from an EMBL/GenBank/DDBJ whole genome shotgun (WGS) entry which is preliminary data.</text>
</comment>
<gene>
    <name evidence="1" type="ORF">N801_02505</name>
</gene>
<keyword evidence="2" id="KW-1185">Reference proteome</keyword>
<evidence type="ECO:0008006" key="3">
    <source>
        <dbReference type="Google" id="ProtNLM"/>
    </source>
</evidence>
<dbReference type="eggNOG" id="ENOG50339KE">
    <property type="taxonomic scope" value="Bacteria"/>
</dbReference>
<name>A0A0A0K2W0_9MICO</name>
<accession>A0A0A0K2W0</accession>
<protein>
    <recommendedName>
        <fullName evidence="3">Histidine kinase</fullName>
    </recommendedName>
</protein>
<organism evidence="1 2">
    <name type="scientific">Knoellia aerolata DSM 18566</name>
    <dbReference type="NCBI Taxonomy" id="1385519"/>
    <lineage>
        <taxon>Bacteria</taxon>
        <taxon>Bacillati</taxon>
        <taxon>Actinomycetota</taxon>
        <taxon>Actinomycetes</taxon>
        <taxon>Micrococcales</taxon>
        <taxon>Intrasporangiaceae</taxon>
        <taxon>Knoellia</taxon>
    </lineage>
</organism>
<dbReference type="Pfam" id="PF11248">
    <property type="entry name" value="DUF3046"/>
    <property type="match status" value="1"/>
</dbReference>
<evidence type="ECO:0000313" key="1">
    <source>
        <dbReference type="EMBL" id="KGN42096.1"/>
    </source>
</evidence>
<dbReference type="AlphaFoldDB" id="A0A0A0K2W0"/>
<evidence type="ECO:0000313" key="2">
    <source>
        <dbReference type="Proteomes" id="UP000030013"/>
    </source>
</evidence>
<dbReference type="InterPro" id="IPR021408">
    <property type="entry name" value="DUF3046"/>
</dbReference>
<dbReference type="EMBL" id="AVPL01000008">
    <property type="protein sequence ID" value="KGN42096.1"/>
    <property type="molecule type" value="Genomic_DNA"/>
</dbReference>
<dbReference type="STRING" id="1385519.N801_02505"/>